<evidence type="ECO:0000313" key="1">
    <source>
        <dbReference type="EMBL" id="SQG48375.1"/>
    </source>
</evidence>
<dbReference type="Proteomes" id="UP000248985">
    <property type="component" value="Chromosome 1"/>
</dbReference>
<evidence type="ECO:0000313" key="2">
    <source>
        <dbReference type="Proteomes" id="UP000248985"/>
    </source>
</evidence>
<dbReference type="AlphaFoldDB" id="A0A7Z7KLU4"/>
<proteinExistence type="predicted"/>
<sequence>MSGLELGDARRRECHGERLWNSETDDPVKVASVPTRQRLHGGFERARGSERLLAQWRHLHPCRTPDDDPAAQGRLERLQAACDRRPIHLQFLCSCIEATLSDDEEEGDQPFHLGDGFPALHRLMMHERTSSVQFPLSQMH</sequence>
<reference evidence="1 2" key="1">
    <citation type="submission" date="2018-06" db="EMBL/GenBank/DDBJ databases">
        <authorList>
            <consortium name="Pathogen Informatics"/>
            <person name="Doyle S."/>
        </authorList>
    </citation>
    <scope>NUCLEOTIDE SEQUENCE [LARGE SCALE GENOMIC DNA]</scope>
    <source>
        <strain evidence="1 2">NCTC2665</strain>
    </source>
</reference>
<dbReference type="EMBL" id="LS483396">
    <property type="protein sequence ID" value="SQG48375.1"/>
    <property type="molecule type" value="Genomic_DNA"/>
</dbReference>
<name>A0A7Z7KLU4_MICLC</name>
<gene>
    <name evidence="1" type="ORF">NCTC2665_01153</name>
</gene>
<protein>
    <submittedName>
        <fullName evidence="1">Uncharacterized protein</fullName>
    </submittedName>
</protein>
<accession>A0A7Z7KLU4</accession>
<organism evidence="1 2">
    <name type="scientific">Micrococcus luteus (strain ATCC 4698 / DSM 20030 / JCM 1464 / CCM 169 / CCUG 5858 / IAM 1056 / NBRC 3333 / NCIMB 9278 / NCTC 2665 / VKM Ac-2230)</name>
    <name type="common">Micrococcus lysodeikticus</name>
    <dbReference type="NCBI Taxonomy" id="465515"/>
    <lineage>
        <taxon>Bacteria</taxon>
        <taxon>Bacillati</taxon>
        <taxon>Actinomycetota</taxon>
        <taxon>Actinomycetes</taxon>
        <taxon>Micrococcales</taxon>
        <taxon>Micrococcaceae</taxon>
        <taxon>Micrococcus</taxon>
    </lineage>
</organism>